<evidence type="ECO:0000313" key="3">
    <source>
        <dbReference type="Proteomes" id="UP001218188"/>
    </source>
</evidence>
<proteinExistence type="predicted"/>
<reference evidence="2" key="1">
    <citation type="submission" date="2023-03" db="EMBL/GenBank/DDBJ databases">
        <title>Massive genome expansion in bonnet fungi (Mycena s.s.) driven by repeated elements and novel gene families across ecological guilds.</title>
        <authorList>
            <consortium name="Lawrence Berkeley National Laboratory"/>
            <person name="Harder C.B."/>
            <person name="Miyauchi S."/>
            <person name="Viragh M."/>
            <person name="Kuo A."/>
            <person name="Thoen E."/>
            <person name="Andreopoulos B."/>
            <person name="Lu D."/>
            <person name="Skrede I."/>
            <person name="Drula E."/>
            <person name="Henrissat B."/>
            <person name="Morin E."/>
            <person name="Kohler A."/>
            <person name="Barry K."/>
            <person name="LaButti K."/>
            <person name="Morin E."/>
            <person name="Salamov A."/>
            <person name="Lipzen A."/>
            <person name="Mereny Z."/>
            <person name="Hegedus B."/>
            <person name="Baldrian P."/>
            <person name="Stursova M."/>
            <person name="Weitz H."/>
            <person name="Taylor A."/>
            <person name="Grigoriev I.V."/>
            <person name="Nagy L.G."/>
            <person name="Martin F."/>
            <person name="Kauserud H."/>
        </authorList>
    </citation>
    <scope>NUCLEOTIDE SEQUENCE</scope>
    <source>
        <strain evidence="2">CBHHK200</strain>
    </source>
</reference>
<sequence length="121" mass="13608">MASPIRPSKIPTSLSASDEGSVRDDIWLSRRNIVSIFVTFNISKAVDEEGNIIEPTHEYVPFGCDKHIFPSQGLLLRRTKTTKSERHIPVAVPLWSRFESRPMSGEDGPRLAAYPDVVHCF</sequence>
<dbReference type="AlphaFoldDB" id="A0AAD6SZ43"/>
<gene>
    <name evidence="2" type="ORF">C8F04DRAFT_1258250</name>
</gene>
<organism evidence="2 3">
    <name type="scientific">Mycena alexandri</name>
    <dbReference type="NCBI Taxonomy" id="1745969"/>
    <lineage>
        <taxon>Eukaryota</taxon>
        <taxon>Fungi</taxon>
        <taxon>Dikarya</taxon>
        <taxon>Basidiomycota</taxon>
        <taxon>Agaricomycotina</taxon>
        <taxon>Agaricomycetes</taxon>
        <taxon>Agaricomycetidae</taxon>
        <taxon>Agaricales</taxon>
        <taxon>Marasmiineae</taxon>
        <taxon>Mycenaceae</taxon>
        <taxon>Mycena</taxon>
    </lineage>
</organism>
<dbReference type="Proteomes" id="UP001218188">
    <property type="component" value="Unassembled WGS sequence"/>
</dbReference>
<feature type="region of interest" description="Disordered" evidence="1">
    <location>
        <begin position="1"/>
        <end position="21"/>
    </location>
</feature>
<comment type="caution">
    <text evidence="2">The sequence shown here is derived from an EMBL/GenBank/DDBJ whole genome shotgun (WGS) entry which is preliminary data.</text>
</comment>
<dbReference type="EMBL" id="JARJCM010000045">
    <property type="protein sequence ID" value="KAJ7036137.1"/>
    <property type="molecule type" value="Genomic_DNA"/>
</dbReference>
<accession>A0AAD6SZ43</accession>
<protein>
    <submittedName>
        <fullName evidence="2">Uncharacterized protein</fullName>
    </submittedName>
</protein>
<evidence type="ECO:0000313" key="2">
    <source>
        <dbReference type="EMBL" id="KAJ7036137.1"/>
    </source>
</evidence>
<name>A0AAD6SZ43_9AGAR</name>
<keyword evidence="3" id="KW-1185">Reference proteome</keyword>
<evidence type="ECO:0000256" key="1">
    <source>
        <dbReference type="SAM" id="MobiDB-lite"/>
    </source>
</evidence>